<dbReference type="InterPro" id="IPR000477">
    <property type="entry name" value="RT_dom"/>
</dbReference>
<feature type="domain" description="Reverse transcriptase" evidence="1">
    <location>
        <begin position="99"/>
        <end position="370"/>
    </location>
</feature>
<evidence type="ECO:0000259" key="1">
    <source>
        <dbReference type="PROSITE" id="PS50878"/>
    </source>
</evidence>
<name>A0A2G8RZW2_9APHY</name>
<organism evidence="2 3">
    <name type="scientific">Ganoderma sinense ZZ0214-1</name>
    <dbReference type="NCBI Taxonomy" id="1077348"/>
    <lineage>
        <taxon>Eukaryota</taxon>
        <taxon>Fungi</taxon>
        <taxon>Dikarya</taxon>
        <taxon>Basidiomycota</taxon>
        <taxon>Agaricomycotina</taxon>
        <taxon>Agaricomycetes</taxon>
        <taxon>Polyporales</taxon>
        <taxon>Polyporaceae</taxon>
        <taxon>Ganoderma</taxon>
    </lineage>
</organism>
<dbReference type="OrthoDB" id="2750028at2759"/>
<dbReference type="AlphaFoldDB" id="A0A2G8RZW2"/>
<proteinExistence type="predicted"/>
<dbReference type="PROSITE" id="PS50878">
    <property type="entry name" value="RT_POL"/>
    <property type="match status" value="1"/>
</dbReference>
<comment type="caution">
    <text evidence="2">The sequence shown here is derived from an EMBL/GenBank/DDBJ whole genome shotgun (WGS) entry which is preliminary data.</text>
</comment>
<accession>A0A2G8RZW2</accession>
<keyword evidence="3" id="KW-1185">Reference proteome</keyword>
<dbReference type="PANTHER" id="PTHR19446">
    <property type="entry name" value="REVERSE TRANSCRIPTASES"/>
    <property type="match status" value="1"/>
</dbReference>
<evidence type="ECO:0000313" key="3">
    <source>
        <dbReference type="Proteomes" id="UP000230002"/>
    </source>
</evidence>
<dbReference type="Pfam" id="PF00078">
    <property type="entry name" value="RVT_1"/>
    <property type="match status" value="1"/>
</dbReference>
<dbReference type="CDD" id="cd01650">
    <property type="entry name" value="RT_nLTR_like"/>
    <property type="match status" value="1"/>
</dbReference>
<gene>
    <name evidence="2" type="ORF">GSI_10195</name>
</gene>
<evidence type="ECO:0000313" key="2">
    <source>
        <dbReference type="EMBL" id="PIL27056.1"/>
    </source>
</evidence>
<dbReference type="EMBL" id="AYKW01000034">
    <property type="protein sequence ID" value="PIL27056.1"/>
    <property type="molecule type" value="Genomic_DNA"/>
</dbReference>
<protein>
    <recommendedName>
        <fullName evidence="1">Reverse transcriptase domain-containing protein</fullName>
    </recommendedName>
</protein>
<sequence length="407" mass="45301">MAQLYTSFQTRMNPPQVLPPTFDPFHHALNRLRTTAMSDCTHDATHDRSFSRPFTVSEIDAVKDHIRANCRGTAHGLDDIGYDEVLDIPSERLAALFQLCIDDLSIPQAWLTAAIAAVKKPRKDGTDPESYRTIGLESCLLKALTLLIDRRFREWAEGAAKLPDEQSGFRKGHRAINNVFILRTLIDKARHIRRPLYVVYLDLSNAYPSVDQPSLWVKLADAGAQGPLVDWLRLLYANLSYVVRHDGELSESFRALAGILTGDPLSPILWILFVADLRVPPHPDDLVLGGIPVSLLLVADDILLASASPQGVQCKLRHVQAFCDANFLSINVVKTVACVFGPLPRILPTLWLHGQPVRYVDEATYVGVTLSTTTPDIFHRHYARKAQAARTLANASLSLQSHEWTPT</sequence>
<reference evidence="2 3" key="1">
    <citation type="journal article" date="2015" name="Sci. Rep.">
        <title>Chromosome-level genome map provides insights into diverse defense mechanisms in the medicinal fungus Ganoderma sinense.</title>
        <authorList>
            <person name="Zhu Y."/>
            <person name="Xu J."/>
            <person name="Sun C."/>
            <person name="Zhou S."/>
            <person name="Xu H."/>
            <person name="Nelson D.R."/>
            <person name="Qian J."/>
            <person name="Song J."/>
            <person name="Luo H."/>
            <person name="Xiang L."/>
            <person name="Li Y."/>
            <person name="Xu Z."/>
            <person name="Ji A."/>
            <person name="Wang L."/>
            <person name="Lu S."/>
            <person name="Hayward A."/>
            <person name="Sun W."/>
            <person name="Li X."/>
            <person name="Schwartz D.C."/>
            <person name="Wang Y."/>
            <person name="Chen S."/>
        </authorList>
    </citation>
    <scope>NUCLEOTIDE SEQUENCE [LARGE SCALE GENOMIC DNA]</scope>
    <source>
        <strain evidence="2 3">ZZ0214-1</strain>
    </source>
</reference>
<dbReference type="STRING" id="1077348.A0A2G8RZW2"/>
<dbReference type="Proteomes" id="UP000230002">
    <property type="component" value="Unassembled WGS sequence"/>
</dbReference>